<dbReference type="EMBL" id="AUZZ01008242">
    <property type="protein sequence ID" value="EQD38527.1"/>
    <property type="molecule type" value="Genomic_DNA"/>
</dbReference>
<name>T0Z2R4_9ZZZZ</name>
<accession>T0Z2R4</accession>
<dbReference type="Pfam" id="PF00483">
    <property type="entry name" value="NTP_transferase"/>
    <property type="match status" value="1"/>
</dbReference>
<reference evidence="10" key="1">
    <citation type="submission" date="2013-08" db="EMBL/GenBank/DDBJ databases">
        <authorList>
            <person name="Mendez C."/>
            <person name="Richter M."/>
            <person name="Ferrer M."/>
            <person name="Sanchez J."/>
        </authorList>
    </citation>
    <scope>NUCLEOTIDE SEQUENCE</scope>
</reference>
<evidence type="ECO:0000259" key="9">
    <source>
        <dbReference type="Pfam" id="PF00483"/>
    </source>
</evidence>
<dbReference type="PANTHER" id="PTHR43532">
    <property type="entry name" value="GLUCOSE-1-PHOSPHATE THYMIDYLYLTRANSFERASE"/>
    <property type="match status" value="1"/>
</dbReference>
<dbReference type="GO" id="GO:0046872">
    <property type="term" value="F:metal ion binding"/>
    <property type="evidence" value="ECO:0007669"/>
    <property type="project" value="UniProtKB-KW"/>
</dbReference>
<gene>
    <name evidence="10" type="ORF">B2A_11419</name>
</gene>
<evidence type="ECO:0000256" key="8">
    <source>
        <dbReference type="ARBA" id="ARBA00049336"/>
    </source>
</evidence>
<dbReference type="AlphaFoldDB" id="T0Z2R4"/>
<evidence type="ECO:0000256" key="7">
    <source>
        <dbReference type="ARBA" id="ARBA00022842"/>
    </source>
</evidence>
<evidence type="ECO:0000256" key="3">
    <source>
        <dbReference type="ARBA" id="ARBA00012461"/>
    </source>
</evidence>
<evidence type="ECO:0000256" key="5">
    <source>
        <dbReference type="ARBA" id="ARBA00022695"/>
    </source>
</evidence>
<dbReference type="SUPFAM" id="SSF53448">
    <property type="entry name" value="Nucleotide-diphospho-sugar transferases"/>
    <property type="match status" value="1"/>
</dbReference>
<comment type="caution">
    <text evidence="10">The sequence shown here is derived from an EMBL/GenBank/DDBJ whole genome shotgun (WGS) entry which is preliminary data.</text>
</comment>
<dbReference type="InterPro" id="IPR005907">
    <property type="entry name" value="G1P_thy_trans_s"/>
</dbReference>
<evidence type="ECO:0000256" key="1">
    <source>
        <dbReference type="ARBA" id="ARBA00001946"/>
    </source>
</evidence>
<evidence type="ECO:0000313" key="10">
    <source>
        <dbReference type="EMBL" id="EQD38527.1"/>
    </source>
</evidence>
<reference evidence="10" key="2">
    <citation type="journal article" date="2014" name="ISME J.">
        <title>Microbial stratification in low pH oxic and suboxic macroscopic growths along an acid mine drainage.</title>
        <authorList>
            <person name="Mendez-Garcia C."/>
            <person name="Mesa V."/>
            <person name="Sprenger R.R."/>
            <person name="Richter M."/>
            <person name="Diez M.S."/>
            <person name="Solano J."/>
            <person name="Bargiela R."/>
            <person name="Golyshina O.V."/>
            <person name="Manteca A."/>
            <person name="Ramos J.L."/>
            <person name="Gallego J.R."/>
            <person name="Llorente I."/>
            <person name="Martins Dos Santos V.A."/>
            <person name="Jensen O.N."/>
            <person name="Pelaez A.I."/>
            <person name="Sanchez J."/>
            <person name="Ferrer M."/>
        </authorList>
    </citation>
    <scope>NUCLEOTIDE SEQUENCE</scope>
</reference>
<dbReference type="GO" id="GO:0008879">
    <property type="term" value="F:glucose-1-phosphate thymidylyltransferase activity"/>
    <property type="evidence" value="ECO:0007669"/>
    <property type="project" value="UniProtKB-EC"/>
</dbReference>
<keyword evidence="4 10" id="KW-0808">Transferase</keyword>
<evidence type="ECO:0000256" key="6">
    <source>
        <dbReference type="ARBA" id="ARBA00022723"/>
    </source>
</evidence>
<feature type="non-terminal residue" evidence="10">
    <location>
        <position position="1"/>
    </location>
</feature>
<comment type="similarity">
    <text evidence="2">Belongs to the glucose-1-phosphate thymidylyltransferase family.</text>
</comment>
<comment type="cofactor">
    <cofactor evidence="1">
        <name>Mg(2+)</name>
        <dbReference type="ChEBI" id="CHEBI:18420"/>
    </cofactor>
</comment>
<organism evidence="10">
    <name type="scientific">mine drainage metagenome</name>
    <dbReference type="NCBI Taxonomy" id="410659"/>
    <lineage>
        <taxon>unclassified sequences</taxon>
        <taxon>metagenomes</taxon>
        <taxon>ecological metagenomes</taxon>
    </lineage>
</organism>
<keyword evidence="6" id="KW-0479">Metal-binding</keyword>
<keyword evidence="5" id="KW-0548">Nucleotidyltransferase</keyword>
<dbReference type="InterPro" id="IPR005835">
    <property type="entry name" value="NTP_transferase_dom"/>
</dbReference>
<sequence>AGGNGTRLRPLTNITNKHLLPVYDRPMIYHPIKFLTELNMKEVVLVTGREFAGSFANLLGDGSDFRIEITYKVQNEAKGIAHAIGLAEKMANNSAIVAILGDNIFSLPNEEIKNIKETLHKFEKNPKGAIIFLKKVKDPQRFGVAEVKNGKVINVEEKPKKPKSNLAVTGLYVYDNTIFDKIKMLTPSWRNELEITDVNNMYIKEGRLKYHIIKGSWTDAGTFESLFAASIQARKQKSQK</sequence>
<evidence type="ECO:0000256" key="2">
    <source>
        <dbReference type="ARBA" id="ARBA00010480"/>
    </source>
</evidence>
<comment type="catalytic activity">
    <reaction evidence="8">
        <text>dTTP + alpha-D-glucose 1-phosphate + H(+) = dTDP-alpha-D-glucose + diphosphate</text>
        <dbReference type="Rhea" id="RHEA:15225"/>
        <dbReference type="ChEBI" id="CHEBI:15378"/>
        <dbReference type="ChEBI" id="CHEBI:33019"/>
        <dbReference type="ChEBI" id="CHEBI:37568"/>
        <dbReference type="ChEBI" id="CHEBI:57477"/>
        <dbReference type="ChEBI" id="CHEBI:58601"/>
        <dbReference type="EC" id="2.7.7.24"/>
    </reaction>
</comment>
<protein>
    <recommendedName>
        <fullName evidence="3">glucose-1-phosphate thymidylyltransferase</fullName>
        <ecNumber evidence="3">2.7.7.24</ecNumber>
    </recommendedName>
</protein>
<dbReference type="EC" id="2.7.7.24" evidence="3"/>
<evidence type="ECO:0000256" key="4">
    <source>
        <dbReference type="ARBA" id="ARBA00022679"/>
    </source>
</evidence>
<proteinExistence type="inferred from homology"/>
<feature type="domain" description="Nucleotidyl transferase" evidence="9">
    <location>
        <begin position="1"/>
        <end position="233"/>
    </location>
</feature>
<dbReference type="InterPro" id="IPR029044">
    <property type="entry name" value="Nucleotide-diphossugar_trans"/>
</dbReference>
<dbReference type="PANTHER" id="PTHR43532:SF1">
    <property type="entry name" value="GLUCOSE-1-PHOSPHATE THYMIDYLYLTRANSFERASE 1"/>
    <property type="match status" value="1"/>
</dbReference>
<keyword evidence="7" id="KW-0460">Magnesium</keyword>
<dbReference type="Gene3D" id="3.90.550.10">
    <property type="entry name" value="Spore Coat Polysaccharide Biosynthesis Protein SpsA, Chain A"/>
    <property type="match status" value="1"/>
</dbReference>